<evidence type="ECO:0000256" key="4">
    <source>
        <dbReference type="ARBA" id="ARBA00022475"/>
    </source>
</evidence>
<feature type="transmembrane region" description="Helical" evidence="8">
    <location>
        <begin position="299"/>
        <end position="324"/>
    </location>
</feature>
<dbReference type="RefSeq" id="WP_158871762.1">
    <property type="nucleotide sequence ID" value="NZ_CP046401.1"/>
</dbReference>
<keyword evidence="6 8" id="KW-1133">Transmembrane helix</keyword>
<reference evidence="9 10" key="1">
    <citation type="submission" date="2019-11" db="EMBL/GenBank/DDBJ databases">
        <authorList>
            <person name="Zheng R.K."/>
            <person name="Sun C.M."/>
        </authorList>
    </citation>
    <scope>NUCLEOTIDE SEQUENCE [LARGE SCALE GENOMIC DNA]</scope>
    <source>
        <strain evidence="9 10">WC007</strain>
    </source>
</reference>
<sequence>MKTTGLIKTGLSLFIIALLLVFIILVKNVLIPLVVAMFLSYLMYPLVWGIERRGVNRAISILMVLFTVIVLIGVSTFLLSLRASNISIDFDEVKEQLDDKSISVQHIVKEKLGINGSTADYYVDEALDNIASSWQSEIGTFFSATTTTLFQIGILPVFVFFLLFYRTKTARFIFRITPREKRPTTLHILREISTVTTKYLGGLFLVVTILAVLNSLGLFIIGIKHALVFGVLAAFLNLIPYAGTFLGGFIPFAYVFFIDPNPFAPMLKIAALFVVIQFIENNLLTPNIVGNSIKINPLAIILSLLFANMVWGIAGMLVVVPVLATVKVIMRNIENLKPYAFLISDRGMEKHKIKMFNKRNSKN</sequence>
<dbReference type="PANTHER" id="PTHR21716">
    <property type="entry name" value="TRANSMEMBRANE PROTEIN"/>
    <property type="match status" value="1"/>
</dbReference>
<evidence type="ECO:0000256" key="3">
    <source>
        <dbReference type="ARBA" id="ARBA00022448"/>
    </source>
</evidence>
<dbReference type="AlphaFoldDB" id="A0A6I6JX08"/>
<dbReference type="GO" id="GO:0005886">
    <property type="term" value="C:plasma membrane"/>
    <property type="evidence" value="ECO:0007669"/>
    <property type="project" value="UniProtKB-SubCell"/>
</dbReference>
<dbReference type="Pfam" id="PF01594">
    <property type="entry name" value="AI-2E_transport"/>
    <property type="match status" value="1"/>
</dbReference>
<feature type="transmembrane region" description="Helical" evidence="8">
    <location>
        <begin position="227"/>
        <end position="256"/>
    </location>
</feature>
<feature type="transmembrane region" description="Helical" evidence="8">
    <location>
        <begin position="141"/>
        <end position="165"/>
    </location>
</feature>
<dbReference type="PANTHER" id="PTHR21716:SF53">
    <property type="entry name" value="PERMEASE PERM-RELATED"/>
    <property type="match status" value="1"/>
</dbReference>
<comment type="subcellular location">
    <subcellularLocation>
        <location evidence="1">Cell membrane</location>
        <topology evidence="1">Multi-pass membrane protein</topology>
    </subcellularLocation>
</comment>
<name>A0A6I6JX08_9BACT</name>
<gene>
    <name evidence="9" type="ORF">GM418_29555</name>
</gene>
<organism evidence="9 10">
    <name type="scientific">Maribellus comscasis</name>
    <dbReference type="NCBI Taxonomy" id="2681766"/>
    <lineage>
        <taxon>Bacteria</taxon>
        <taxon>Pseudomonadati</taxon>
        <taxon>Bacteroidota</taxon>
        <taxon>Bacteroidia</taxon>
        <taxon>Marinilabiliales</taxon>
        <taxon>Prolixibacteraceae</taxon>
        <taxon>Maribellus</taxon>
    </lineage>
</organism>
<keyword evidence="10" id="KW-1185">Reference proteome</keyword>
<proteinExistence type="inferred from homology"/>
<dbReference type="InterPro" id="IPR002549">
    <property type="entry name" value="AI-2E-like"/>
</dbReference>
<feature type="transmembrane region" description="Helical" evidence="8">
    <location>
        <begin position="7"/>
        <end position="25"/>
    </location>
</feature>
<dbReference type="KEGG" id="mcos:GM418_29555"/>
<evidence type="ECO:0000313" key="10">
    <source>
        <dbReference type="Proteomes" id="UP000428260"/>
    </source>
</evidence>
<evidence type="ECO:0000313" key="9">
    <source>
        <dbReference type="EMBL" id="QGY47666.1"/>
    </source>
</evidence>
<feature type="transmembrane region" description="Helical" evidence="8">
    <location>
        <begin position="62"/>
        <end position="81"/>
    </location>
</feature>
<evidence type="ECO:0000256" key="8">
    <source>
        <dbReference type="SAM" id="Phobius"/>
    </source>
</evidence>
<feature type="transmembrane region" description="Helical" evidence="8">
    <location>
        <begin position="263"/>
        <end position="279"/>
    </location>
</feature>
<evidence type="ECO:0000256" key="6">
    <source>
        <dbReference type="ARBA" id="ARBA00022989"/>
    </source>
</evidence>
<evidence type="ECO:0000256" key="5">
    <source>
        <dbReference type="ARBA" id="ARBA00022692"/>
    </source>
</evidence>
<dbReference type="Proteomes" id="UP000428260">
    <property type="component" value="Chromosome"/>
</dbReference>
<dbReference type="EMBL" id="CP046401">
    <property type="protein sequence ID" value="QGY47666.1"/>
    <property type="molecule type" value="Genomic_DNA"/>
</dbReference>
<keyword evidence="7 8" id="KW-0472">Membrane</keyword>
<keyword evidence="4" id="KW-1003">Cell membrane</keyword>
<protein>
    <submittedName>
        <fullName evidence="9">AI-2E family transporter</fullName>
    </submittedName>
</protein>
<comment type="similarity">
    <text evidence="2">Belongs to the autoinducer-2 exporter (AI-2E) (TC 2.A.86) family.</text>
</comment>
<evidence type="ECO:0000256" key="1">
    <source>
        <dbReference type="ARBA" id="ARBA00004651"/>
    </source>
</evidence>
<accession>A0A6I6JX08</accession>
<feature type="transmembrane region" description="Helical" evidence="8">
    <location>
        <begin position="31"/>
        <end position="50"/>
    </location>
</feature>
<feature type="transmembrane region" description="Helical" evidence="8">
    <location>
        <begin position="199"/>
        <end position="221"/>
    </location>
</feature>
<keyword evidence="3" id="KW-0813">Transport</keyword>
<keyword evidence="5 8" id="KW-0812">Transmembrane</keyword>
<evidence type="ECO:0000256" key="7">
    <source>
        <dbReference type="ARBA" id="ARBA00023136"/>
    </source>
</evidence>
<evidence type="ECO:0000256" key="2">
    <source>
        <dbReference type="ARBA" id="ARBA00009773"/>
    </source>
</evidence>